<protein>
    <submittedName>
        <fullName evidence="3">Uncharacterized protein</fullName>
    </submittedName>
</protein>
<evidence type="ECO:0000256" key="1">
    <source>
        <dbReference type="SAM" id="MobiDB-lite"/>
    </source>
</evidence>
<keyword evidence="2" id="KW-1133">Transmembrane helix</keyword>
<evidence type="ECO:0000313" key="3">
    <source>
        <dbReference type="EMBL" id="KAL2070560.1"/>
    </source>
</evidence>
<comment type="caution">
    <text evidence="3">The sequence shown here is derived from an EMBL/GenBank/DDBJ whole genome shotgun (WGS) entry which is preliminary data.</text>
</comment>
<evidence type="ECO:0000313" key="4">
    <source>
        <dbReference type="Proteomes" id="UP001595075"/>
    </source>
</evidence>
<reference evidence="3 4" key="1">
    <citation type="journal article" date="2024" name="Commun. Biol.">
        <title>Comparative genomic analysis of thermophilic fungi reveals convergent evolutionary adaptations and gene losses.</title>
        <authorList>
            <person name="Steindorff A.S."/>
            <person name="Aguilar-Pontes M.V."/>
            <person name="Robinson A.J."/>
            <person name="Andreopoulos B."/>
            <person name="LaButti K."/>
            <person name="Kuo A."/>
            <person name="Mondo S."/>
            <person name="Riley R."/>
            <person name="Otillar R."/>
            <person name="Haridas S."/>
            <person name="Lipzen A."/>
            <person name="Grimwood J."/>
            <person name="Schmutz J."/>
            <person name="Clum A."/>
            <person name="Reid I.D."/>
            <person name="Moisan M.C."/>
            <person name="Butler G."/>
            <person name="Nguyen T.T.M."/>
            <person name="Dewar K."/>
            <person name="Conant G."/>
            <person name="Drula E."/>
            <person name="Henrissat B."/>
            <person name="Hansel C."/>
            <person name="Singer S."/>
            <person name="Hutchinson M.I."/>
            <person name="de Vries R.P."/>
            <person name="Natvig D.O."/>
            <person name="Powell A.J."/>
            <person name="Tsang A."/>
            <person name="Grigoriev I.V."/>
        </authorList>
    </citation>
    <scope>NUCLEOTIDE SEQUENCE [LARGE SCALE GENOMIC DNA]</scope>
    <source>
        <strain evidence="3 4">CBS 494.80</strain>
    </source>
</reference>
<dbReference type="EMBL" id="JAZHXI010000006">
    <property type="protein sequence ID" value="KAL2070560.1"/>
    <property type="molecule type" value="Genomic_DNA"/>
</dbReference>
<proteinExistence type="predicted"/>
<accession>A0ABR4CKW2</accession>
<keyword evidence="2" id="KW-0812">Transmembrane</keyword>
<keyword evidence="4" id="KW-1185">Reference proteome</keyword>
<keyword evidence="2" id="KW-0472">Membrane</keyword>
<gene>
    <name evidence="3" type="ORF">VTL71DRAFT_13586</name>
</gene>
<feature type="compositionally biased region" description="Acidic residues" evidence="1">
    <location>
        <begin position="12"/>
        <end position="21"/>
    </location>
</feature>
<feature type="region of interest" description="Disordered" evidence="1">
    <location>
        <begin position="1"/>
        <end position="21"/>
    </location>
</feature>
<dbReference type="Proteomes" id="UP001595075">
    <property type="component" value="Unassembled WGS sequence"/>
</dbReference>
<sequence length="109" mass="12643">MGYMNDTYGIDDSSDTSDTDESDSFLTFITAVPIVAVFGPILFAFCLLGIPFIRRRMRLRRMQRARERDGLPPLDEETELSRMWEEDCQKVREWEEEHCFDWSPAGAGV</sequence>
<evidence type="ECO:0000256" key="2">
    <source>
        <dbReference type="SAM" id="Phobius"/>
    </source>
</evidence>
<organism evidence="3 4">
    <name type="scientific">Oculimacula yallundae</name>
    <dbReference type="NCBI Taxonomy" id="86028"/>
    <lineage>
        <taxon>Eukaryota</taxon>
        <taxon>Fungi</taxon>
        <taxon>Dikarya</taxon>
        <taxon>Ascomycota</taxon>
        <taxon>Pezizomycotina</taxon>
        <taxon>Leotiomycetes</taxon>
        <taxon>Helotiales</taxon>
        <taxon>Ploettnerulaceae</taxon>
        <taxon>Oculimacula</taxon>
    </lineage>
</organism>
<feature type="transmembrane region" description="Helical" evidence="2">
    <location>
        <begin position="25"/>
        <end position="53"/>
    </location>
</feature>
<name>A0ABR4CKW2_9HELO</name>